<gene>
    <name evidence="10" type="primary">mmgC</name>
    <name evidence="10" type="ORF">EC9_38460</name>
</gene>
<evidence type="ECO:0000256" key="6">
    <source>
        <dbReference type="SAM" id="MobiDB-lite"/>
    </source>
</evidence>
<dbReference type="Pfam" id="PF00441">
    <property type="entry name" value="Acyl-CoA_dh_1"/>
    <property type="match status" value="1"/>
</dbReference>
<dbReference type="InterPro" id="IPR013786">
    <property type="entry name" value="AcylCoA_DH/ox_N"/>
</dbReference>
<keyword evidence="3 5" id="KW-0285">Flavoprotein</keyword>
<dbReference type="EC" id="1.3.99.-" evidence="10"/>
<dbReference type="SUPFAM" id="SSF56645">
    <property type="entry name" value="Acyl-CoA dehydrogenase NM domain-like"/>
    <property type="match status" value="1"/>
</dbReference>
<reference evidence="10 11" key="1">
    <citation type="submission" date="2019-02" db="EMBL/GenBank/DDBJ databases">
        <title>Deep-cultivation of Planctomycetes and their phenomic and genomic characterization uncovers novel biology.</title>
        <authorList>
            <person name="Wiegand S."/>
            <person name="Jogler M."/>
            <person name="Boedeker C."/>
            <person name="Pinto D."/>
            <person name="Vollmers J."/>
            <person name="Rivas-Marin E."/>
            <person name="Kohn T."/>
            <person name="Peeters S.H."/>
            <person name="Heuer A."/>
            <person name="Rast P."/>
            <person name="Oberbeckmann S."/>
            <person name="Bunk B."/>
            <person name="Jeske O."/>
            <person name="Meyerdierks A."/>
            <person name="Storesund J.E."/>
            <person name="Kallscheuer N."/>
            <person name="Luecker S."/>
            <person name="Lage O.M."/>
            <person name="Pohl T."/>
            <person name="Merkel B.J."/>
            <person name="Hornburger P."/>
            <person name="Mueller R.-W."/>
            <person name="Bruemmer F."/>
            <person name="Labrenz M."/>
            <person name="Spormann A.M."/>
            <person name="Op den Camp H."/>
            <person name="Overmann J."/>
            <person name="Amann R."/>
            <person name="Jetten M.S.M."/>
            <person name="Mascher T."/>
            <person name="Medema M.H."/>
            <person name="Devos D.P."/>
            <person name="Kaster A.-K."/>
            <person name="Ovreas L."/>
            <person name="Rohde M."/>
            <person name="Galperin M.Y."/>
            <person name="Jogler C."/>
        </authorList>
    </citation>
    <scope>NUCLEOTIDE SEQUENCE [LARGE SCALE GENOMIC DNA]</scope>
    <source>
        <strain evidence="10 11">EC9</strain>
    </source>
</reference>
<sequence length="684" mass="75172">MSLDIHNKSYDEMLEEQERGESLSKLAAEVRSETAPQQPSEASKRRDGAANNGSANRVAAGGSFAETALRLGGKSDDEARRTGVLDTADDQVEALFAAQYQTANSPIHRSVWQRHVVSELFSLPESEVPQGTRRMMDRCLKVVRDAIADGTIYDDQNKISDSVLTSLGEAGYWGMLVGGEHGGSGLRFQHFAKFLIEMATIEPTVAGLASVHGCIGAVDPLRTFGTPQQKARFLPGLADGSRLSAFALTEPGAGSDLTALRTTAFLDGDEYVVNGEKLFITNAVPGRTIGLVCRIDEQPAVLIAELPQQEDEHFQMKRYGLYALRRAHNNGLVFRDFRVPAANLLRPVAGDGLTIAYHGLNLGRVSLCANAAGTMRSMLASMLPWASYRHTYGQSIDRRELVQRRIGHMAGLIVGCDALVHWCGGLIDMGYRGEMECIIAKIFGSEALKEAAIELYMKTHGGRSFLHGHTFGDNVHEFLAPCIYEGEGEMLGMAFFKSLVKQHGKDFFEPIGRAVQAAGITHPNPVNPLHAWRLKGPLTQYAGWYMGQRWRGRTLDSLDLMPQELRTHAQFAQHYLSGVCFEISATMRQFQLKLADRQCAMAGISQRLQDAVVMLCTSMYGAQQSDPTTRAAIDVLCWHLRHRLLGTRAGLGDFRRVAELGEAIADEGWSEIDSIAADPILMRY</sequence>
<evidence type="ECO:0000259" key="8">
    <source>
        <dbReference type="Pfam" id="PF02770"/>
    </source>
</evidence>
<comment type="similarity">
    <text evidence="2 5">Belongs to the acyl-CoA dehydrogenase family.</text>
</comment>
<evidence type="ECO:0000313" key="11">
    <source>
        <dbReference type="Proteomes" id="UP000319557"/>
    </source>
</evidence>
<evidence type="ECO:0000259" key="7">
    <source>
        <dbReference type="Pfam" id="PF00441"/>
    </source>
</evidence>
<evidence type="ECO:0000259" key="9">
    <source>
        <dbReference type="Pfam" id="PF02771"/>
    </source>
</evidence>
<keyword evidence="4 5" id="KW-0274">FAD</keyword>
<dbReference type="Proteomes" id="UP000319557">
    <property type="component" value="Chromosome"/>
</dbReference>
<protein>
    <submittedName>
        <fullName evidence="10">Acyl-CoA dehydrogenase</fullName>
        <ecNumber evidence="10">1.3.99.-</ecNumber>
    </submittedName>
</protein>
<dbReference type="InterPro" id="IPR009075">
    <property type="entry name" value="AcylCo_DH/oxidase_C"/>
</dbReference>
<feature type="domain" description="Acyl-CoA dehydrogenase/oxidase N-terminal" evidence="9">
    <location>
        <begin position="140"/>
        <end position="240"/>
    </location>
</feature>
<dbReference type="KEGG" id="ruv:EC9_38460"/>
<dbReference type="SUPFAM" id="SSF47203">
    <property type="entry name" value="Acyl-CoA dehydrogenase C-terminal domain-like"/>
    <property type="match status" value="1"/>
</dbReference>
<name>A0A517M462_9BACT</name>
<feature type="domain" description="Acyl-CoA oxidase/dehydrogenase middle" evidence="8">
    <location>
        <begin position="245"/>
        <end position="298"/>
    </location>
</feature>
<accession>A0A517M462</accession>
<dbReference type="Gene3D" id="2.40.110.10">
    <property type="entry name" value="Butyryl-CoA Dehydrogenase, subunit A, domain 2"/>
    <property type="match status" value="1"/>
</dbReference>
<dbReference type="EMBL" id="CP036261">
    <property type="protein sequence ID" value="QDS89646.1"/>
    <property type="molecule type" value="Genomic_DNA"/>
</dbReference>
<proteinExistence type="inferred from homology"/>
<feature type="compositionally biased region" description="Basic and acidic residues" evidence="6">
    <location>
        <begin position="1"/>
        <end position="32"/>
    </location>
</feature>
<dbReference type="Pfam" id="PF02770">
    <property type="entry name" value="Acyl-CoA_dh_M"/>
    <property type="match status" value="1"/>
</dbReference>
<dbReference type="InterPro" id="IPR037069">
    <property type="entry name" value="AcylCoA_DH/ox_N_sf"/>
</dbReference>
<dbReference type="PANTHER" id="PTHR43884">
    <property type="entry name" value="ACYL-COA DEHYDROGENASE"/>
    <property type="match status" value="1"/>
</dbReference>
<organism evidence="10 11">
    <name type="scientific">Rosistilla ulvae</name>
    <dbReference type="NCBI Taxonomy" id="1930277"/>
    <lineage>
        <taxon>Bacteria</taxon>
        <taxon>Pseudomonadati</taxon>
        <taxon>Planctomycetota</taxon>
        <taxon>Planctomycetia</taxon>
        <taxon>Pirellulales</taxon>
        <taxon>Pirellulaceae</taxon>
        <taxon>Rosistilla</taxon>
    </lineage>
</organism>
<evidence type="ECO:0000256" key="1">
    <source>
        <dbReference type="ARBA" id="ARBA00001974"/>
    </source>
</evidence>
<dbReference type="InterPro" id="IPR006091">
    <property type="entry name" value="Acyl-CoA_Oxase/DH_mid-dom"/>
</dbReference>
<dbReference type="InterPro" id="IPR009100">
    <property type="entry name" value="AcylCoA_DH/oxidase_NM_dom_sf"/>
</dbReference>
<evidence type="ECO:0000313" key="10">
    <source>
        <dbReference type="EMBL" id="QDS89646.1"/>
    </source>
</evidence>
<dbReference type="InterPro" id="IPR036250">
    <property type="entry name" value="AcylCo_DH-like_C"/>
</dbReference>
<keyword evidence="11" id="KW-1185">Reference proteome</keyword>
<dbReference type="PROSITE" id="PS00072">
    <property type="entry name" value="ACYL_COA_DH_1"/>
    <property type="match status" value="1"/>
</dbReference>
<dbReference type="Gene3D" id="1.20.140.10">
    <property type="entry name" value="Butyryl-CoA Dehydrogenase, subunit A, domain 3"/>
    <property type="match status" value="1"/>
</dbReference>
<evidence type="ECO:0000256" key="3">
    <source>
        <dbReference type="ARBA" id="ARBA00022630"/>
    </source>
</evidence>
<feature type="region of interest" description="Disordered" evidence="6">
    <location>
        <begin position="1"/>
        <end position="61"/>
    </location>
</feature>
<dbReference type="InterPro" id="IPR046373">
    <property type="entry name" value="Acyl-CoA_Oxase/DH_mid-dom_sf"/>
</dbReference>
<dbReference type="GO" id="GO:0050660">
    <property type="term" value="F:flavin adenine dinucleotide binding"/>
    <property type="evidence" value="ECO:0007669"/>
    <property type="project" value="InterPro"/>
</dbReference>
<evidence type="ECO:0000256" key="4">
    <source>
        <dbReference type="ARBA" id="ARBA00022827"/>
    </source>
</evidence>
<dbReference type="PANTHER" id="PTHR43884:SF12">
    <property type="entry name" value="ISOVALERYL-COA DEHYDROGENASE, MITOCHONDRIAL-RELATED"/>
    <property type="match status" value="1"/>
</dbReference>
<keyword evidence="5 10" id="KW-0560">Oxidoreductase</keyword>
<dbReference type="InterPro" id="IPR006089">
    <property type="entry name" value="Acyl-CoA_DH_CS"/>
</dbReference>
<dbReference type="RefSeq" id="WP_246105761.1">
    <property type="nucleotide sequence ID" value="NZ_CP036261.1"/>
</dbReference>
<dbReference type="Gene3D" id="1.10.540.10">
    <property type="entry name" value="Acyl-CoA dehydrogenase/oxidase, N-terminal domain"/>
    <property type="match status" value="1"/>
</dbReference>
<feature type="domain" description="Acyl-CoA dehydrogenase/oxidase C-terminal" evidence="7">
    <location>
        <begin position="350"/>
        <end position="492"/>
    </location>
</feature>
<evidence type="ECO:0000256" key="5">
    <source>
        <dbReference type="RuleBase" id="RU362125"/>
    </source>
</evidence>
<dbReference type="Pfam" id="PF02771">
    <property type="entry name" value="Acyl-CoA_dh_N"/>
    <property type="match status" value="1"/>
</dbReference>
<dbReference type="AlphaFoldDB" id="A0A517M462"/>
<evidence type="ECO:0000256" key="2">
    <source>
        <dbReference type="ARBA" id="ARBA00009347"/>
    </source>
</evidence>
<dbReference type="GO" id="GO:0003995">
    <property type="term" value="F:acyl-CoA dehydrogenase activity"/>
    <property type="evidence" value="ECO:0007669"/>
    <property type="project" value="InterPro"/>
</dbReference>
<comment type="cofactor">
    <cofactor evidence="1 5">
        <name>FAD</name>
        <dbReference type="ChEBI" id="CHEBI:57692"/>
    </cofactor>
</comment>
<dbReference type="CDD" id="cd00567">
    <property type="entry name" value="ACAD"/>
    <property type="match status" value="1"/>
</dbReference>